<accession>A0A1I2TJZ4</accession>
<evidence type="ECO:0000256" key="1">
    <source>
        <dbReference type="SAM" id="MobiDB-lite"/>
    </source>
</evidence>
<sequence>MQLDEDHTPETTPREEDQPLVLETHGLDAGAGVIEDLHIGRGLNQILTGRESHATTLALTLAGRMKPQAGHVAIGGENTPRGIAKHVALAGATELDGLERLVKLGQVIREQYAWGSPWWRRVPRAEDIMATEVWTSWAEPLGLMLDPTNRIGDLDVVDRLLVRVVLAGIARPNAQLLLVDDIDQIRDIDARHEALVALARLAEKIPTVIMSVNHFEDDPFDACHRVRLIRREDKEATSPEVAVEDVVNDQVEGGRN</sequence>
<reference evidence="2 3" key="1">
    <citation type="submission" date="2016-10" db="EMBL/GenBank/DDBJ databases">
        <authorList>
            <person name="de Groot N.N."/>
        </authorList>
    </citation>
    <scope>NUCLEOTIDE SEQUENCE [LARGE SCALE GENOMIC DNA]</scope>
    <source>
        <strain>J11</strain>
        <strain evidence="3">PG 39</strain>
    </source>
</reference>
<dbReference type="InterPro" id="IPR027417">
    <property type="entry name" value="P-loop_NTPase"/>
</dbReference>
<keyword evidence="3" id="KW-1185">Reference proteome</keyword>
<evidence type="ECO:0000313" key="3">
    <source>
        <dbReference type="Proteomes" id="UP000199065"/>
    </source>
</evidence>
<dbReference type="Gene3D" id="3.40.50.300">
    <property type="entry name" value="P-loop containing nucleotide triphosphate hydrolases"/>
    <property type="match status" value="1"/>
</dbReference>
<dbReference type="AlphaFoldDB" id="A0A1I2TJZ4"/>
<dbReference type="Proteomes" id="UP000199065">
    <property type="component" value="Unassembled WGS sequence"/>
</dbReference>
<organism evidence="2 3">
    <name type="scientific">Corynebacterium spheniscorum</name>
    <dbReference type="NCBI Taxonomy" id="185761"/>
    <lineage>
        <taxon>Bacteria</taxon>
        <taxon>Bacillati</taxon>
        <taxon>Actinomycetota</taxon>
        <taxon>Actinomycetes</taxon>
        <taxon>Mycobacteriales</taxon>
        <taxon>Corynebacteriaceae</taxon>
        <taxon>Corynebacterium</taxon>
    </lineage>
</organism>
<dbReference type="STRING" id="185761.SAMN05660282_01513"/>
<dbReference type="OrthoDB" id="4927383at2"/>
<proteinExistence type="predicted"/>
<gene>
    <name evidence="2" type="ORF">SAMN05660282_01513</name>
</gene>
<dbReference type="SUPFAM" id="SSF52540">
    <property type="entry name" value="P-loop containing nucleoside triphosphate hydrolases"/>
    <property type="match status" value="1"/>
</dbReference>
<protein>
    <submittedName>
        <fullName evidence="2">ABC-type molybdenum transport system, ATPase component/photorepair protein PhrA</fullName>
    </submittedName>
</protein>
<dbReference type="RefSeq" id="WP_092286053.1">
    <property type="nucleotide sequence ID" value="NZ_FOPJ01000009.1"/>
</dbReference>
<name>A0A1I2TJZ4_9CORY</name>
<feature type="region of interest" description="Disordered" evidence="1">
    <location>
        <begin position="1"/>
        <end position="20"/>
    </location>
</feature>
<evidence type="ECO:0000313" key="2">
    <source>
        <dbReference type="EMBL" id="SFG65232.1"/>
    </source>
</evidence>
<feature type="compositionally biased region" description="Basic and acidic residues" evidence="1">
    <location>
        <begin position="1"/>
        <end position="17"/>
    </location>
</feature>
<dbReference type="EMBL" id="FOPJ01000009">
    <property type="protein sequence ID" value="SFG65232.1"/>
    <property type="molecule type" value="Genomic_DNA"/>
</dbReference>